<dbReference type="InterPro" id="IPR002078">
    <property type="entry name" value="Sigma_54_int"/>
</dbReference>
<dbReference type="NCBIfam" id="TIGR00229">
    <property type="entry name" value="sensory_box"/>
    <property type="match status" value="1"/>
</dbReference>
<dbReference type="Proteomes" id="UP001437460">
    <property type="component" value="Unassembled WGS sequence"/>
</dbReference>
<evidence type="ECO:0000313" key="7">
    <source>
        <dbReference type="EMBL" id="MEQ2562302.1"/>
    </source>
</evidence>
<dbReference type="PANTHER" id="PTHR32071:SF57">
    <property type="entry name" value="C4-DICARBOXYLATE TRANSPORT TRANSCRIPTIONAL REGULATORY PROTEIN DCTD"/>
    <property type="match status" value="1"/>
</dbReference>
<evidence type="ECO:0000256" key="4">
    <source>
        <dbReference type="ARBA" id="ARBA00023163"/>
    </source>
</evidence>
<proteinExistence type="predicted"/>
<dbReference type="SUPFAM" id="SSF46689">
    <property type="entry name" value="Homeodomain-like"/>
    <property type="match status" value="1"/>
</dbReference>
<evidence type="ECO:0000256" key="3">
    <source>
        <dbReference type="ARBA" id="ARBA00023015"/>
    </source>
</evidence>
<dbReference type="EMBL" id="JBBMFJ010000005">
    <property type="protein sequence ID" value="MEQ2562302.1"/>
    <property type="molecule type" value="Genomic_DNA"/>
</dbReference>
<dbReference type="Gene3D" id="3.30.450.20">
    <property type="entry name" value="PAS domain"/>
    <property type="match status" value="1"/>
</dbReference>
<dbReference type="PROSITE" id="PS50045">
    <property type="entry name" value="SIGMA54_INTERACT_4"/>
    <property type="match status" value="1"/>
</dbReference>
<reference evidence="7 8" key="1">
    <citation type="submission" date="2024-03" db="EMBL/GenBank/DDBJ databases">
        <title>Human intestinal bacterial collection.</title>
        <authorList>
            <person name="Pauvert C."/>
            <person name="Hitch T.C.A."/>
            <person name="Clavel T."/>
        </authorList>
    </citation>
    <scope>NUCLEOTIDE SEQUENCE [LARGE SCALE GENOMIC DNA]</scope>
    <source>
        <strain evidence="7 8">CLA-AP-H27</strain>
    </source>
</reference>
<dbReference type="Gene3D" id="1.10.10.60">
    <property type="entry name" value="Homeodomain-like"/>
    <property type="match status" value="1"/>
</dbReference>
<keyword evidence="1" id="KW-0547">Nucleotide-binding</keyword>
<dbReference type="Pfam" id="PF00158">
    <property type="entry name" value="Sigma54_activat"/>
    <property type="match status" value="1"/>
</dbReference>
<dbReference type="SUPFAM" id="SSF55785">
    <property type="entry name" value="PYP-like sensor domain (PAS domain)"/>
    <property type="match status" value="1"/>
</dbReference>
<feature type="domain" description="Sigma-54 factor interaction" evidence="5">
    <location>
        <begin position="330"/>
        <end position="546"/>
    </location>
</feature>
<dbReference type="Gene3D" id="3.40.50.300">
    <property type="entry name" value="P-loop containing nucleotide triphosphate hydrolases"/>
    <property type="match status" value="1"/>
</dbReference>
<organism evidence="7 8">
    <name type="scientific">Ventrimonas faecis</name>
    <dbReference type="NCBI Taxonomy" id="3133170"/>
    <lineage>
        <taxon>Bacteria</taxon>
        <taxon>Bacillati</taxon>
        <taxon>Bacillota</taxon>
        <taxon>Clostridia</taxon>
        <taxon>Lachnospirales</taxon>
        <taxon>Lachnospiraceae</taxon>
        <taxon>Ventrimonas</taxon>
    </lineage>
</organism>
<dbReference type="InterPro" id="IPR009057">
    <property type="entry name" value="Homeodomain-like_sf"/>
</dbReference>
<dbReference type="InterPro" id="IPR058031">
    <property type="entry name" value="AAA_lid_NorR"/>
</dbReference>
<accession>A0ABV1HJ17</accession>
<dbReference type="InterPro" id="IPR002197">
    <property type="entry name" value="HTH_Fis"/>
</dbReference>
<dbReference type="InterPro" id="IPR010524">
    <property type="entry name" value="Sig_transdc_resp-reg_PrpR_N"/>
</dbReference>
<dbReference type="Gene3D" id="3.40.50.10660">
    <property type="entry name" value="PrpR receptor domain-like"/>
    <property type="match status" value="1"/>
</dbReference>
<dbReference type="Gene3D" id="1.10.8.60">
    <property type="match status" value="1"/>
</dbReference>
<dbReference type="CDD" id="cd00009">
    <property type="entry name" value="AAA"/>
    <property type="match status" value="1"/>
</dbReference>
<dbReference type="Gene3D" id="3.40.50.2300">
    <property type="match status" value="1"/>
</dbReference>
<dbReference type="PROSITE" id="PS50112">
    <property type="entry name" value="PAS"/>
    <property type="match status" value="1"/>
</dbReference>
<dbReference type="Pfam" id="PF02954">
    <property type="entry name" value="HTH_8"/>
    <property type="match status" value="1"/>
</dbReference>
<evidence type="ECO:0000313" key="8">
    <source>
        <dbReference type="Proteomes" id="UP001437460"/>
    </source>
</evidence>
<keyword evidence="3" id="KW-0805">Transcription regulation</keyword>
<dbReference type="Pfam" id="PF25601">
    <property type="entry name" value="AAA_lid_14"/>
    <property type="match status" value="1"/>
</dbReference>
<comment type="caution">
    <text evidence="7">The sequence shown here is derived from an EMBL/GenBank/DDBJ whole genome shotgun (WGS) entry which is preliminary data.</text>
</comment>
<dbReference type="CDD" id="cd00130">
    <property type="entry name" value="PAS"/>
    <property type="match status" value="1"/>
</dbReference>
<evidence type="ECO:0000256" key="2">
    <source>
        <dbReference type="ARBA" id="ARBA00022840"/>
    </source>
</evidence>
<evidence type="ECO:0000256" key="1">
    <source>
        <dbReference type="ARBA" id="ARBA00022741"/>
    </source>
</evidence>
<protein>
    <submittedName>
        <fullName evidence="7">PrpR N-terminal domain-containing protein</fullName>
    </submittedName>
</protein>
<name>A0ABV1HJ17_9FIRM</name>
<dbReference type="InterPro" id="IPR035965">
    <property type="entry name" value="PAS-like_dom_sf"/>
</dbReference>
<dbReference type="SUPFAM" id="SSF52540">
    <property type="entry name" value="P-loop containing nucleoside triphosphate hydrolases"/>
    <property type="match status" value="1"/>
</dbReference>
<dbReference type="PANTHER" id="PTHR32071">
    <property type="entry name" value="TRANSCRIPTIONAL REGULATORY PROTEIN"/>
    <property type="match status" value="1"/>
</dbReference>
<dbReference type="InterPro" id="IPR027417">
    <property type="entry name" value="P-loop_NTPase"/>
</dbReference>
<keyword evidence="4" id="KW-0804">Transcription</keyword>
<dbReference type="SUPFAM" id="SSF159800">
    <property type="entry name" value="PrpR receptor domain-like"/>
    <property type="match status" value="1"/>
</dbReference>
<sequence>MGKIALLVSREEMIHQAHNILQEKKFEIQEMRVIHTEDTVMEARRSIADGATIIIARGLQASIIKQYTDTPVVEIVLTAQEMALLVMRAKQIAGKEKPVVAVVGFRNMFCDMSYFDELYNIELKTYFADQGTELPVAVRRAISDGADVVIGGDTAVSIATEAGVPSLFLSMTEDSMRQAFSTAENMEYAMNVEKKTAAQLETLLDYSYSGVIRLDGSGVITAVNPLMEDMIGKTEGELKGQNIRKAAPMIGEEAWNRVFGEGEDYSLFFEWGGTPIFAVLAPVLYESRVDGAIITCHKMKKKTVTPEKSRGNQKRENSRVLPPLVQFEDILQKSKAMQECIRKANLYALSEHPVVLIGEPGTEKRMLAESIHNSSIRAQGPFLDVPCEGLSGEEQKDMIFGNRGAVLQVQGGTLLIRDVEKLTAANQYRLYQLVRFHVCHGTDIASLRKVDVRVMVTTGYPLSELMAEGKLSPDLYYLLSGLELFVPPLRERREDLQDKIEDTIHDCCEHYSRYHVLTRGAMEILMNYPWKGNLFQIESFCERLILMAGKRSIDEVAVRRLLEELYPERILGRSSTQEKAADCIQEQKPDILPDEAVKIRELLHKYSGSREKTAQALGISKATLWRHMKKYGIEKD</sequence>
<gene>
    <name evidence="7" type="ORF">WMO41_03825</name>
</gene>
<dbReference type="InterPro" id="IPR000014">
    <property type="entry name" value="PAS"/>
</dbReference>
<feature type="domain" description="PAS" evidence="6">
    <location>
        <begin position="196"/>
        <end position="242"/>
    </location>
</feature>
<dbReference type="SMART" id="SM00091">
    <property type="entry name" value="PAS"/>
    <property type="match status" value="1"/>
</dbReference>
<evidence type="ECO:0000259" key="6">
    <source>
        <dbReference type="PROSITE" id="PS50112"/>
    </source>
</evidence>
<dbReference type="Pfam" id="PF06506">
    <property type="entry name" value="PrpR_N"/>
    <property type="match status" value="1"/>
</dbReference>
<keyword evidence="8" id="KW-1185">Reference proteome</keyword>
<keyword evidence="2" id="KW-0067">ATP-binding</keyword>
<dbReference type="PRINTS" id="PR01590">
    <property type="entry name" value="HTHFIS"/>
</dbReference>
<evidence type="ECO:0000259" key="5">
    <source>
        <dbReference type="PROSITE" id="PS50045"/>
    </source>
</evidence>